<gene>
    <name evidence="3" type="ORF">HEP81_07530</name>
</gene>
<feature type="region of interest" description="Disordered" evidence="1">
    <location>
        <begin position="26"/>
        <end position="88"/>
    </location>
</feature>
<evidence type="ECO:0000313" key="4">
    <source>
        <dbReference type="Proteomes" id="UP000516422"/>
    </source>
</evidence>
<evidence type="ECO:0000313" key="3">
    <source>
        <dbReference type="EMBL" id="QNT97762.1"/>
    </source>
</evidence>
<evidence type="ECO:0008006" key="5">
    <source>
        <dbReference type="Google" id="ProtNLM"/>
    </source>
</evidence>
<keyword evidence="2" id="KW-0732">Signal</keyword>
<evidence type="ECO:0000256" key="1">
    <source>
        <dbReference type="SAM" id="MobiDB-lite"/>
    </source>
</evidence>
<feature type="chain" id="PRO_5028877396" description="Secreted protein" evidence="2">
    <location>
        <begin position="30"/>
        <end position="176"/>
    </location>
</feature>
<organism evidence="3 4">
    <name type="scientific">Streptomyces griseofuscus</name>
    <dbReference type="NCBI Taxonomy" id="146922"/>
    <lineage>
        <taxon>Bacteria</taxon>
        <taxon>Bacillati</taxon>
        <taxon>Actinomycetota</taxon>
        <taxon>Actinomycetes</taxon>
        <taxon>Kitasatosporales</taxon>
        <taxon>Streptomycetaceae</taxon>
        <taxon>Streptomyces</taxon>
    </lineage>
</organism>
<dbReference type="AlphaFoldDB" id="A0A7H1QBT2"/>
<dbReference type="EMBL" id="CP051006">
    <property type="protein sequence ID" value="QNT97762.1"/>
    <property type="molecule type" value="Genomic_DNA"/>
</dbReference>
<sequence>MYAQGRGLKVTAVSAMVVLALTGFSSGHAQGSRGRHGDDGGGCSSSRQDHDSSSGSPGNGAPRPRPTHTTTHTSTPTASPSATPRPLKNGTAALVRCASAAEPYAVVEVRNPNGRAAVFFVKMTFKNGRGLVVISAGDQVSVPAKGRTTYRVSTISSGRVEEIAHCEVDPIAVANW</sequence>
<feature type="signal peptide" evidence="2">
    <location>
        <begin position="1"/>
        <end position="29"/>
    </location>
</feature>
<dbReference type="KEGG" id="sgf:HEP81_07530"/>
<proteinExistence type="predicted"/>
<dbReference type="Proteomes" id="UP000516422">
    <property type="component" value="Chromosome"/>
</dbReference>
<reference evidence="3 4" key="1">
    <citation type="submission" date="2020-04" db="EMBL/GenBank/DDBJ databases">
        <title>Characterization and engineering of Streptomyces griseofuscus DSM40191 as a potential heterologous host for expression of BGCs.</title>
        <authorList>
            <person name="Gren T."/>
            <person name="Whitford C.M."/>
            <person name="Mohite O.S."/>
            <person name="Joergensen T.S."/>
            <person name="Nielsen J.B."/>
            <person name="Lee S.Y."/>
            <person name="Weber T."/>
        </authorList>
    </citation>
    <scope>NUCLEOTIDE SEQUENCE [LARGE SCALE GENOMIC DNA]</scope>
    <source>
        <strain evidence="3 4">DSM 40191</strain>
    </source>
</reference>
<protein>
    <recommendedName>
        <fullName evidence="5">Secreted protein</fullName>
    </recommendedName>
</protein>
<feature type="compositionally biased region" description="Low complexity" evidence="1">
    <location>
        <begin position="67"/>
        <end position="86"/>
    </location>
</feature>
<evidence type="ECO:0000256" key="2">
    <source>
        <dbReference type="SAM" id="SignalP"/>
    </source>
</evidence>
<name>A0A7H1QBT2_9ACTN</name>
<accession>A0A7H1QBT2</accession>